<evidence type="ECO:0000313" key="1">
    <source>
        <dbReference type="EMBL" id="EET84320.1"/>
    </source>
</evidence>
<name>C6Q2F6_9CLOT</name>
<comment type="caution">
    <text evidence="1">The sequence shown here is derived from an EMBL/GenBank/DDBJ whole genome shotgun (WGS) entry which is preliminary data.</text>
</comment>
<evidence type="ECO:0000313" key="2">
    <source>
        <dbReference type="Proteomes" id="UP000004198"/>
    </source>
</evidence>
<dbReference type="RefSeq" id="WP_007064107.1">
    <property type="nucleotide sequence ID" value="NZ_ACVI01000176.1"/>
</dbReference>
<reference evidence="1 2" key="1">
    <citation type="submission" date="2009-06" db="EMBL/GenBank/DDBJ databases">
        <title>The draft genome of Clostridium carboxidivorans P7.</title>
        <authorList>
            <consortium name="US DOE Joint Genome Institute (JGI-PGF)"/>
            <person name="Lucas S."/>
            <person name="Copeland A."/>
            <person name="Lapidus A."/>
            <person name="Glavina del Rio T."/>
            <person name="Tice H."/>
            <person name="Bruce D."/>
            <person name="Goodwin L."/>
            <person name="Pitluck S."/>
            <person name="Larimer F."/>
            <person name="Land M.L."/>
            <person name="Hauser L."/>
            <person name="Hemme C.L."/>
        </authorList>
    </citation>
    <scope>NUCLEOTIDE SEQUENCE [LARGE SCALE GENOMIC DNA]</scope>
    <source>
        <strain evidence="1 2">P7</strain>
    </source>
</reference>
<gene>
    <name evidence="1" type="ORF">CcarbDRAFT_5224</name>
</gene>
<dbReference type="OrthoDB" id="9936847at2"/>
<dbReference type="AlphaFoldDB" id="C6Q2F6"/>
<dbReference type="KEGG" id="cck:Ccar_16095"/>
<proteinExistence type="predicted"/>
<dbReference type="eggNOG" id="ENOG50327Q2">
    <property type="taxonomic scope" value="Bacteria"/>
</dbReference>
<sequence length="76" mass="9022">MHLVRRNFETVGYFYSDKYSFCKLYIPEVICKVLKIEFNTSIVACGQGNDFIVYDENKIEYVHARDRYNEHFGGNL</sequence>
<protein>
    <submittedName>
        <fullName evidence="1">Uncharacterized protein</fullName>
    </submittedName>
</protein>
<keyword evidence="2" id="KW-1185">Reference proteome</keyword>
<dbReference type="EMBL" id="ACVI01000176">
    <property type="protein sequence ID" value="EET84320.1"/>
    <property type="molecule type" value="Genomic_DNA"/>
</dbReference>
<dbReference type="Proteomes" id="UP000004198">
    <property type="component" value="Unassembled WGS sequence"/>
</dbReference>
<accession>C6Q2F6</accession>
<dbReference type="PATRIC" id="fig|536227.13.peg.3374"/>
<organism evidence="1 2">
    <name type="scientific">Clostridium carboxidivorans P7</name>
    <dbReference type="NCBI Taxonomy" id="536227"/>
    <lineage>
        <taxon>Bacteria</taxon>
        <taxon>Bacillati</taxon>
        <taxon>Bacillota</taxon>
        <taxon>Clostridia</taxon>
        <taxon>Eubacteriales</taxon>
        <taxon>Clostridiaceae</taxon>
        <taxon>Clostridium</taxon>
    </lineage>
</organism>